<organism evidence="2 3">
    <name type="scientific">Puccinia coronata f. sp. avenae</name>
    <dbReference type="NCBI Taxonomy" id="200324"/>
    <lineage>
        <taxon>Eukaryota</taxon>
        <taxon>Fungi</taxon>
        <taxon>Dikarya</taxon>
        <taxon>Basidiomycota</taxon>
        <taxon>Pucciniomycotina</taxon>
        <taxon>Pucciniomycetes</taxon>
        <taxon>Pucciniales</taxon>
        <taxon>Pucciniaceae</taxon>
        <taxon>Puccinia</taxon>
    </lineage>
</organism>
<accession>A0A2N5VF72</accession>
<proteinExistence type="predicted"/>
<feature type="compositionally biased region" description="Polar residues" evidence="1">
    <location>
        <begin position="1"/>
        <end position="13"/>
    </location>
</feature>
<feature type="region of interest" description="Disordered" evidence="1">
    <location>
        <begin position="129"/>
        <end position="148"/>
    </location>
</feature>
<comment type="caution">
    <text evidence="2">The sequence shown here is derived from an EMBL/GenBank/DDBJ whole genome shotgun (WGS) entry which is preliminary data.</text>
</comment>
<evidence type="ECO:0000313" key="2">
    <source>
        <dbReference type="EMBL" id="PLW48639.1"/>
    </source>
</evidence>
<sequence length="235" mass="26426">MSGAGQQELISNPQQQSKQQQRSILMNSLNGINQEMANEIAHELEFSKSHNHRWSSSGSTSSTGSSSTITFFEMVNAPSQLVTGSDSKGTRRFKSTMVVVIEDDHSTAFELLDTWDDGEDDTRVEDLSPISSRRSSLQNQSQVNENDDGVDRLAGILLPDFFTYTSEERELIRRNQPIIRSQIHDTPTHRGDSELRMLRRESTPYHLPTNLFAHLSLPSKTGHHNKSGHKNSLSF</sequence>
<dbReference type="Proteomes" id="UP000235392">
    <property type="component" value="Unassembled WGS sequence"/>
</dbReference>
<feature type="compositionally biased region" description="Low complexity" evidence="1">
    <location>
        <begin position="131"/>
        <end position="142"/>
    </location>
</feature>
<name>A0A2N5VF72_9BASI</name>
<protein>
    <submittedName>
        <fullName evidence="2">Uncharacterized protein</fullName>
    </submittedName>
</protein>
<gene>
    <name evidence="2" type="ORF">PCASD_03375</name>
</gene>
<evidence type="ECO:0000256" key="1">
    <source>
        <dbReference type="SAM" id="MobiDB-lite"/>
    </source>
</evidence>
<feature type="region of interest" description="Disordered" evidence="1">
    <location>
        <begin position="1"/>
        <end position="22"/>
    </location>
</feature>
<evidence type="ECO:0000313" key="3">
    <source>
        <dbReference type="Proteomes" id="UP000235392"/>
    </source>
</evidence>
<reference evidence="2 3" key="1">
    <citation type="submission" date="2017-11" db="EMBL/GenBank/DDBJ databases">
        <title>De novo assembly and phasing of dikaryotic genomes from two isolates of Puccinia coronata f. sp. avenae, the causal agent of oat crown rust.</title>
        <authorList>
            <person name="Miller M.E."/>
            <person name="Zhang Y."/>
            <person name="Omidvar V."/>
            <person name="Sperschneider J."/>
            <person name="Schwessinger B."/>
            <person name="Raley C."/>
            <person name="Palmer J.M."/>
            <person name="Garnica D."/>
            <person name="Upadhyaya N."/>
            <person name="Rathjen J."/>
            <person name="Taylor J.M."/>
            <person name="Park R.F."/>
            <person name="Dodds P.N."/>
            <person name="Hirsch C.D."/>
            <person name="Kianian S.F."/>
            <person name="Figueroa M."/>
        </authorList>
    </citation>
    <scope>NUCLEOTIDE SEQUENCE [LARGE SCALE GENOMIC DNA]</scope>
    <source>
        <strain evidence="2">12SD80</strain>
    </source>
</reference>
<dbReference type="EMBL" id="PGCI01000022">
    <property type="protein sequence ID" value="PLW48639.1"/>
    <property type="molecule type" value="Genomic_DNA"/>
</dbReference>
<dbReference type="AlphaFoldDB" id="A0A2N5VF72"/>